<evidence type="ECO:0000313" key="3">
    <source>
        <dbReference type="EMBL" id="TLD69712.1"/>
    </source>
</evidence>
<accession>A0A5R8KBM1</accession>
<evidence type="ECO:0000256" key="2">
    <source>
        <dbReference type="SAM" id="Phobius"/>
    </source>
</evidence>
<evidence type="ECO:0000256" key="1">
    <source>
        <dbReference type="SAM" id="MobiDB-lite"/>
    </source>
</evidence>
<evidence type="ECO:0000313" key="4">
    <source>
        <dbReference type="Proteomes" id="UP000306196"/>
    </source>
</evidence>
<keyword evidence="2" id="KW-1133">Transmembrane helix</keyword>
<reference evidence="3 4" key="1">
    <citation type="submission" date="2019-05" db="EMBL/GenBank/DDBJ databases">
        <title>Verrucobacter flavum gen. nov., sp. nov. a new member of the family Verrucomicrobiaceae.</title>
        <authorList>
            <person name="Szuroczki S."/>
            <person name="Abbaszade G."/>
            <person name="Szabo A."/>
            <person name="Felfoldi T."/>
            <person name="Schumann P."/>
            <person name="Boka K."/>
            <person name="Keki Z."/>
            <person name="Toumi M."/>
            <person name="Toth E."/>
        </authorList>
    </citation>
    <scope>NUCLEOTIDE SEQUENCE [LARGE SCALE GENOMIC DNA]</scope>
    <source>
        <strain evidence="3 4">MG-N-17</strain>
    </source>
</reference>
<comment type="caution">
    <text evidence="3">The sequence shown here is derived from an EMBL/GenBank/DDBJ whole genome shotgun (WGS) entry which is preliminary data.</text>
</comment>
<feature type="compositionally biased region" description="Pro residues" evidence="1">
    <location>
        <begin position="354"/>
        <end position="363"/>
    </location>
</feature>
<dbReference type="Proteomes" id="UP000306196">
    <property type="component" value="Unassembled WGS sequence"/>
</dbReference>
<feature type="transmembrane region" description="Helical" evidence="2">
    <location>
        <begin position="20"/>
        <end position="41"/>
    </location>
</feature>
<keyword evidence="4" id="KW-1185">Reference proteome</keyword>
<proteinExistence type="predicted"/>
<feature type="region of interest" description="Disordered" evidence="1">
    <location>
        <begin position="354"/>
        <end position="375"/>
    </location>
</feature>
<dbReference type="RefSeq" id="WP_138087172.1">
    <property type="nucleotide sequence ID" value="NZ_VAUV01000011.1"/>
</dbReference>
<dbReference type="EMBL" id="VAUV01000011">
    <property type="protein sequence ID" value="TLD69712.1"/>
    <property type="molecule type" value="Genomic_DNA"/>
</dbReference>
<keyword evidence="2" id="KW-0472">Membrane</keyword>
<dbReference type="OrthoDB" id="181534at2"/>
<gene>
    <name evidence="3" type="ORF">FEM03_15400</name>
</gene>
<feature type="compositionally biased region" description="Low complexity" evidence="1">
    <location>
        <begin position="364"/>
        <end position="375"/>
    </location>
</feature>
<name>A0A5R8KBM1_9BACT</name>
<keyword evidence="2" id="KW-0812">Transmembrane</keyword>
<organism evidence="3 4">
    <name type="scientific">Phragmitibacter flavus</name>
    <dbReference type="NCBI Taxonomy" id="2576071"/>
    <lineage>
        <taxon>Bacteria</taxon>
        <taxon>Pseudomonadati</taxon>
        <taxon>Verrucomicrobiota</taxon>
        <taxon>Verrucomicrobiia</taxon>
        <taxon>Verrucomicrobiales</taxon>
        <taxon>Verrucomicrobiaceae</taxon>
        <taxon>Phragmitibacter</taxon>
    </lineage>
</organism>
<dbReference type="AlphaFoldDB" id="A0A5R8KBM1"/>
<sequence length="375" mass="42069">MAKRKSDGDGALNLDSLMDTVTNVVGVLMIVLIMVSLNIAVSIEKILSELPPVTVEQFEALKEELVKEKPQLDPKKLEEEMLLTKDNLKKSDEELKTLDTTDESQVTKMVDIDELRAQLEKNTKVRDERKVVIENMLEELEKTKALLDTTPVYIPPAATVVKLPNPRPIPENALIQRFLVVGTKVVYLNDEEFYRVITDGIEKQKKSLMFEGQIKDLFGEVIMAGGKPKEFVDRRKLAAFFADRMRLSTRDLKVELTGTPNGSRLSMKLSMQPGGGEDVATMKQPGSVFQRAMRKFGSEPNTVVWFYVFKDAIPTYLAAREIADSANAACAWELTNNDFYQRQLTTFEVDFVPAKPPPPPPPGQIRIPAPKTGLD</sequence>
<protein>
    <submittedName>
        <fullName evidence="3">Uncharacterized protein</fullName>
    </submittedName>
</protein>